<evidence type="ECO:0000256" key="1">
    <source>
        <dbReference type="SAM" id="SignalP"/>
    </source>
</evidence>
<gene>
    <name evidence="2" type="ORF">SAMN04488090_2079</name>
</gene>
<feature type="chain" id="PRO_5011586427" evidence="1">
    <location>
        <begin position="20"/>
        <end position="317"/>
    </location>
</feature>
<organism evidence="2 3">
    <name type="scientific">Siphonobacter aquaeclarae</name>
    <dbReference type="NCBI Taxonomy" id="563176"/>
    <lineage>
        <taxon>Bacteria</taxon>
        <taxon>Pseudomonadati</taxon>
        <taxon>Bacteroidota</taxon>
        <taxon>Cytophagia</taxon>
        <taxon>Cytophagales</taxon>
        <taxon>Cytophagaceae</taxon>
        <taxon>Siphonobacter</taxon>
    </lineage>
</organism>
<dbReference type="InterPro" id="IPR008947">
    <property type="entry name" value="PLipase_C/P1_nuclease_dom_sf"/>
</dbReference>
<feature type="signal peptide" evidence="1">
    <location>
        <begin position="1"/>
        <end position="19"/>
    </location>
</feature>
<dbReference type="SUPFAM" id="SSF48537">
    <property type="entry name" value="Phospholipase C/P1 nuclease"/>
    <property type="match status" value="1"/>
</dbReference>
<reference evidence="2 3" key="1">
    <citation type="submission" date="2016-10" db="EMBL/GenBank/DDBJ databases">
        <authorList>
            <person name="de Groot N.N."/>
        </authorList>
    </citation>
    <scope>NUCLEOTIDE SEQUENCE [LARGE SCALE GENOMIC DNA]</scope>
    <source>
        <strain evidence="2 3">DSM 21668</strain>
    </source>
</reference>
<dbReference type="EMBL" id="FNGS01000003">
    <property type="protein sequence ID" value="SDL87848.1"/>
    <property type="molecule type" value="Genomic_DNA"/>
</dbReference>
<keyword evidence="1" id="KW-0732">Signal</keyword>
<proteinExistence type="predicted"/>
<evidence type="ECO:0000313" key="3">
    <source>
        <dbReference type="Proteomes" id="UP000198901"/>
    </source>
</evidence>
<name>A0A1G9NMP0_9BACT</name>
<protein>
    <submittedName>
        <fullName evidence="2">S1/P1 Nuclease</fullName>
    </submittedName>
</protein>
<sequence>MKRFLLFAGLALSSPAVSAWGFYAHQRINRLAIFLLPAEMGRFYKQHLPYLMESSVNPDKRRYAMVGEAARHYLDVEAYGDSVWTRPYWKEAVAFWGEDSLQAHGIVPWHIQRMKNQLTEAFRQRNTARILKLSAELGHYIADANVPLHTTRNYNGQLTGQTGIHAFWESRLPELHFESYDFWIGPATYVPSPAKSAWEAVRRAHACLDTLFSLERQLTIRLGESRKFVLEERGSTFQRTYSREFSEHYHTLLRDQVANQMRASVKMTADFWYTCWVDAGQPDLNTLLPVSDQERESDSRERGSWIRKLLGIRDEGE</sequence>
<dbReference type="Proteomes" id="UP000198901">
    <property type="component" value="Unassembled WGS sequence"/>
</dbReference>
<dbReference type="RefSeq" id="WP_093201308.1">
    <property type="nucleotide sequence ID" value="NZ_FNGS01000003.1"/>
</dbReference>
<accession>A0A1G9NMP0</accession>
<dbReference type="STRING" id="563176.SAMN04488090_2079"/>
<dbReference type="AlphaFoldDB" id="A0A1G9NMP0"/>
<dbReference type="OrthoDB" id="267579at2"/>
<evidence type="ECO:0000313" key="2">
    <source>
        <dbReference type="EMBL" id="SDL87848.1"/>
    </source>
</evidence>
<dbReference type="CDD" id="cd10981">
    <property type="entry name" value="ZnPC_S1P1"/>
    <property type="match status" value="1"/>
</dbReference>
<dbReference type="Gene3D" id="1.10.575.10">
    <property type="entry name" value="P1 Nuclease"/>
    <property type="match status" value="1"/>
</dbReference>
<keyword evidence="3" id="KW-1185">Reference proteome</keyword>
<dbReference type="GO" id="GO:0016788">
    <property type="term" value="F:hydrolase activity, acting on ester bonds"/>
    <property type="evidence" value="ECO:0007669"/>
    <property type="project" value="InterPro"/>
</dbReference>